<dbReference type="PANTHER" id="PTHR43479:SF12">
    <property type="entry name" value="TRANSCRIPTIONAL REGULATORY PROTEIN"/>
    <property type="match status" value="1"/>
</dbReference>
<dbReference type="Gene3D" id="1.10.357.10">
    <property type="entry name" value="Tetracycline Repressor, domain 2"/>
    <property type="match status" value="1"/>
</dbReference>
<protein>
    <submittedName>
        <fullName evidence="4">TetR/AcrR family transcriptional regulator</fullName>
    </submittedName>
</protein>
<dbReference type="PRINTS" id="PR00455">
    <property type="entry name" value="HTHTETR"/>
</dbReference>
<sequence length="206" mass="24160">MNTRDKILGCALRLFNENGVAQVSLRTIAADMEISLGNLTYHFKKREEIIEALYFELVSKLDHVINAEAVVENPLESLFDMPSATISNFYEYRFLMLDFVYITRNHEVIRNHYQKLMEVREQQFEGMINGLIEAKLIREETIADEYKYLFKNLRIVSDFWLSAACIDKNSTISQIDIPEGSRLLRQMIFPYLTTEGRSVFFDRYTV</sequence>
<proteinExistence type="predicted"/>
<name>A0ABW4VSL5_9BACT</name>
<evidence type="ECO:0000256" key="1">
    <source>
        <dbReference type="ARBA" id="ARBA00023125"/>
    </source>
</evidence>
<dbReference type="Proteomes" id="UP001597361">
    <property type="component" value="Unassembled WGS sequence"/>
</dbReference>
<dbReference type="EMBL" id="JBHUHR010000039">
    <property type="protein sequence ID" value="MFD2036298.1"/>
    <property type="molecule type" value="Genomic_DNA"/>
</dbReference>
<feature type="DNA-binding region" description="H-T-H motif" evidence="2">
    <location>
        <begin position="24"/>
        <end position="43"/>
    </location>
</feature>
<dbReference type="InterPro" id="IPR050624">
    <property type="entry name" value="HTH-type_Tx_Regulator"/>
</dbReference>
<dbReference type="Pfam" id="PF00440">
    <property type="entry name" value="TetR_N"/>
    <property type="match status" value="1"/>
</dbReference>
<dbReference type="PROSITE" id="PS50977">
    <property type="entry name" value="HTH_TETR_2"/>
    <property type="match status" value="1"/>
</dbReference>
<dbReference type="InterPro" id="IPR001647">
    <property type="entry name" value="HTH_TetR"/>
</dbReference>
<evidence type="ECO:0000256" key="2">
    <source>
        <dbReference type="PROSITE-ProRule" id="PRU00335"/>
    </source>
</evidence>
<dbReference type="InterPro" id="IPR025722">
    <property type="entry name" value="TetR"/>
</dbReference>
<evidence type="ECO:0000313" key="4">
    <source>
        <dbReference type="EMBL" id="MFD2036298.1"/>
    </source>
</evidence>
<gene>
    <name evidence="4" type="ORF">ACFSKL_15955</name>
</gene>
<comment type="caution">
    <text evidence="4">The sequence shown here is derived from an EMBL/GenBank/DDBJ whole genome shotgun (WGS) entry which is preliminary data.</text>
</comment>
<dbReference type="PANTHER" id="PTHR43479">
    <property type="entry name" value="ACREF/ENVCD OPERON REPRESSOR-RELATED"/>
    <property type="match status" value="1"/>
</dbReference>
<dbReference type="SUPFAM" id="SSF46689">
    <property type="entry name" value="Homeodomain-like"/>
    <property type="match status" value="1"/>
</dbReference>
<accession>A0ABW4VSL5</accession>
<evidence type="ECO:0000259" key="3">
    <source>
        <dbReference type="PROSITE" id="PS50977"/>
    </source>
</evidence>
<dbReference type="InterPro" id="IPR009057">
    <property type="entry name" value="Homeodomain-like_sf"/>
</dbReference>
<keyword evidence="5" id="KW-1185">Reference proteome</keyword>
<reference evidence="5" key="1">
    <citation type="journal article" date="2019" name="Int. J. Syst. Evol. Microbiol.">
        <title>The Global Catalogue of Microorganisms (GCM) 10K type strain sequencing project: providing services to taxonomists for standard genome sequencing and annotation.</title>
        <authorList>
            <consortium name="The Broad Institute Genomics Platform"/>
            <consortium name="The Broad Institute Genome Sequencing Center for Infectious Disease"/>
            <person name="Wu L."/>
            <person name="Ma J."/>
        </authorList>
    </citation>
    <scope>NUCLEOTIDE SEQUENCE [LARGE SCALE GENOMIC DNA]</scope>
    <source>
        <strain evidence="5">CGMCC 1.15180</strain>
    </source>
</reference>
<evidence type="ECO:0000313" key="5">
    <source>
        <dbReference type="Proteomes" id="UP001597361"/>
    </source>
</evidence>
<organism evidence="4 5">
    <name type="scientific">Belliella marina</name>
    <dbReference type="NCBI Taxonomy" id="1644146"/>
    <lineage>
        <taxon>Bacteria</taxon>
        <taxon>Pseudomonadati</taxon>
        <taxon>Bacteroidota</taxon>
        <taxon>Cytophagia</taxon>
        <taxon>Cytophagales</taxon>
        <taxon>Cyclobacteriaceae</taxon>
        <taxon>Belliella</taxon>
    </lineage>
</organism>
<feature type="domain" description="HTH tetR-type" evidence="3">
    <location>
        <begin position="1"/>
        <end position="61"/>
    </location>
</feature>
<keyword evidence="1 2" id="KW-0238">DNA-binding</keyword>
<dbReference type="Pfam" id="PF13972">
    <property type="entry name" value="TetR"/>
    <property type="match status" value="1"/>
</dbReference>
<dbReference type="RefSeq" id="WP_376887326.1">
    <property type="nucleotide sequence ID" value="NZ_JBHUHR010000039.1"/>
</dbReference>